<dbReference type="InterPro" id="IPR048742">
    <property type="entry name" value="Pus10_N_euk"/>
</dbReference>
<accession>A0A914ZUP2</accession>
<dbReference type="WBParaSite" id="PgB22_g004_t01">
    <property type="protein sequence ID" value="PgB22_g004_t01"/>
    <property type="gene ID" value="PgB22_g004"/>
</dbReference>
<dbReference type="GO" id="GO:0031119">
    <property type="term" value="P:tRNA pseudouridine synthesis"/>
    <property type="evidence" value="ECO:0007669"/>
    <property type="project" value="TreeGrafter"/>
</dbReference>
<dbReference type="SUPFAM" id="SSF55120">
    <property type="entry name" value="Pseudouridine synthase"/>
    <property type="match status" value="1"/>
</dbReference>
<dbReference type="Gene3D" id="3.30.70.3190">
    <property type="match status" value="1"/>
</dbReference>
<dbReference type="GO" id="GO:0160148">
    <property type="term" value="F:tRNA pseudouridine(55) synthase activity"/>
    <property type="evidence" value="ECO:0007669"/>
    <property type="project" value="UniProtKB-EC"/>
</dbReference>
<evidence type="ECO:0000313" key="11">
    <source>
        <dbReference type="WBParaSite" id="PgB22_g004_t01"/>
    </source>
</evidence>
<keyword evidence="4" id="KW-0413">Isomerase</keyword>
<comment type="similarity">
    <text evidence="1">Belongs to the pseudouridine synthase Pus10 family.</text>
</comment>
<dbReference type="AlphaFoldDB" id="A0A914ZUP2"/>
<dbReference type="InterPro" id="IPR039894">
    <property type="entry name" value="Pus10-like"/>
</dbReference>
<evidence type="ECO:0000313" key="12">
    <source>
        <dbReference type="WBParaSite" id="PgB22_g004_t02"/>
    </source>
</evidence>
<evidence type="ECO:0000256" key="6">
    <source>
        <dbReference type="ARBA" id="ARBA00079393"/>
    </source>
</evidence>
<dbReference type="GO" id="GO:0003723">
    <property type="term" value="F:RNA binding"/>
    <property type="evidence" value="ECO:0007669"/>
    <property type="project" value="InterPro"/>
</dbReference>
<evidence type="ECO:0000259" key="8">
    <source>
        <dbReference type="Pfam" id="PF21237"/>
    </source>
</evidence>
<dbReference type="EC" id="5.4.99.25" evidence="2"/>
<dbReference type="InterPro" id="IPR048741">
    <property type="entry name" value="Pus10-like_C"/>
</dbReference>
<name>A0A914ZUP2_PARUN</name>
<dbReference type="PANTHER" id="PTHR21568">
    <property type="entry name" value="TRNA PSEUDOURIDINE SYNTHASE PUS10"/>
    <property type="match status" value="1"/>
</dbReference>
<dbReference type="InterPro" id="IPR020103">
    <property type="entry name" value="PsdUridine_synth_cat_dom_sf"/>
</dbReference>
<dbReference type="Proteomes" id="UP000887569">
    <property type="component" value="Unplaced"/>
</dbReference>
<feature type="domain" description="Pus10 N-terminal eukaryotes" evidence="8">
    <location>
        <begin position="29"/>
        <end position="200"/>
    </location>
</feature>
<dbReference type="FunFam" id="3.30.70.2510:FF:000001">
    <property type="entry name" value="tRNA pseudouridine synthase Pus10"/>
    <property type="match status" value="1"/>
</dbReference>
<proteinExistence type="inferred from homology"/>
<evidence type="ECO:0000256" key="2">
    <source>
        <dbReference type="ARBA" id="ARBA00012787"/>
    </source>
</evidence>
<dbReference type="WBParaSite" id="PgB22_g004_t03">
    <property type="protein sequence ID" value="PgB22_g004_t03"/>
    <property type="gene ID" value="PgB22_g004"/>
</dbReference>
<organism evidence="10 11">
    <name type="scientific">Parascaris univalens</name>
    <name type="common">Nematode worm</name>
    <dbReference type="NCBI Taxonomy" id="6257"/>
    <lineage>
        <taxon>Eukaryota</taxon>
        <taxon>Metazoa</taxon>
        <taxon>Ecdysozoa</taxon>
        <taxon>Nematoda</taxon>
        <taxon>Chromadorea</taxon>
        <taxon>Rhabditida</taxon>
        <taxon>Spirurina</taxon>
        <taxon>Ascaridomorpha</taxon>
        <taxon>Ascaridoidea</taxon>
        <taxon>Ascarididae</taxon>
        <taxon>Parascaris</taxon>
    </lineage>
</organism>
<dbReference type="Gene3D" id="3.30.70.2510">
    <property type="match status" value="1"/>
</dbReference>
<reference evidence="11 12" key="1">
    <citation type="submission" date="2022-11" db="UniProtKB">
        <authorList>
            <consortium name="WormBaseParasite"/>
        </authorList>
    </citation>
    <scope>IDENTIFICATION</scope>
</reference>
<evidence type="ECO:0000256" key="7">
    <source>
        <dbReference type="ARBA" id="ARBA00083669"/>
    </source>
</evidence>
<protein>
    <recommendedName>
        <fullName evidence="2">tRNA pseudouridine(55) synthase</fullName>
        <ecNumber evidence="2">5.4.99.25</ecNumber>
    </recommendedName>
    <alternativeName>
        <fullName evidence="7">tRNA pseudouridine 55 synthase</fullName>
    </alternativeName>
    <alternativeName>
        <fullName evidence="5">tRNA pseudouridylate synthase</fullName>
    </alternativeName>
    <alternativeName>
        <fullName evidence="6">tRNA-uridine isomerase</fullName>
    </alternativeName>
</protein>
<dbReference type="PANTHER" id="PTHR21568:SF0">
    <property type="entry name" value="TRNA PSEUDOURIDINE SYNTHASE PUS10"/>
    <property type="match status" value="1"/>
</dbReference>
<evidence type="ECO:0000256" key="5">
    <source>
        <dbReference type="ARBA" id="ARBA00075270"/>
    </source>
</evidence>
<sequence>MKDVPLCSACTRHLKGEHECAGVDESCKCSLCFGILDSRFMDRVAAEVKDSFDKNPYDSTNFVLALNMPVTTVLREAILGCTNEATFANGTLTSVPFKLRVVQSYIDRIQAATGLRPTLNADLTLTVTLCNDEFNASDLAFLMSQFPDQFRVPKKKRRFAADVPIESIYNKARVAAIVTRLKAENTVSYKMSSPTRECTFSVVFEREPIFIASRYCKFSRNLPQSPWTASVDIPKVRGNSVCEKIASPFIRVAKCESTRFMASGREDIDVRMLGSGRPFALQLINPHLTAPFRGKQLDESLKKIAEEINSQCDIRLGAPLRRISMKETESLKVKQDEKRKSYTAYCYSTQSLDEKLLDELSRKTPIEISQKTPVRVLKRRPLLDRKRTIFALQALKLDEFHFLMRLETQAGTYVKEFVHGDFGRTRPSLADLLEVEHGEVDILDLDVDNVDMEWPPPAGSLG</sequence>
<dbReference type="WBParaSite" id="PgB22_g004_t02">
    <property type="protein sequence ID" value="PgB22_g004_t02"/>
    <property type="gene ID" value="PgB22_g004"/>
</dbReference>
<evidence type="ECO:0000313" key="10">
    <source>
        <dbReference type="Proteomes" id="UP000887569"/>
    </source>
</evidence>
<dbReference type="Pfam" id="PF21237">
    <property type="entry name" value="Pus10_N_euk"/>
    <property type="match status" value="1"/>
</dbReference>
<dbReference type="FunFam" id="3.30.70.3190:FF:000001">
    <property type="entry name" value="tRNA pseudouridine synthase Pus10"/>
    <property type="match status" value="1"/>
</dbReference>
<evidence type="ECO:0000256" key="4">
    <source>
        <dbReference type="ARBA" id="ARBA00023235"/>
    </source>
</evidence>
<keyword evidence="10" id="KW-1185">Reference proteome</keyword>
<dbReference type="Pfam" id="PF21238">
    <property type="entry name" value="Pus10_C"/>
    <property type="match status" value="1"/>
</dbReference>
<feature type="domain" description="Pus10-like C-terminal" evidence="9">
    <location>
        <begin position="210"/>
        <end position="451"/>
    </location>
</feature>
<keyword evidence="3" id="KW-0819">tRNA processing</keyword>
<evidence type="ECO:0000256" key="3">
    <source>
        <dbReference type="ARBA" id="ARBA00022694"/>
    </source>
</evidence>
<evidence type="ECO:0000256" key="1">
    <source>
        <dbReference type="ARBA" id="ARBA00009652"/>
    </source>
</evidence>
<evidence type="ECO:0000259" key="9">
    <source>
        <dbReference type="Pfam" id="PF21238"/>
    </source>
</evidence>